<dbReference type="Proteomes" id="UP000249829">
    <property type="component" value="Unassembled WGS sequence"/>
</dbReference>
<organism evidence="1 2">
    <name type="scientific">Aspergillus violaceofuscus (strain CBS 115571)</name>
    <dbReference type="NCBI Taxonomy" id="1450538"/>
    <lineage>
        <taxon>Eukaryota</taxon>
        <taxon>Fungi</taxon>
        <taxon>Dikarya</taxon>
        <taxon>Ascomycota</taxon>
        <taxon>Pezizomycotina</taxon>
        <taxon>Eurotiomycetes</taxon>
        <taxon>Eurotiomycetidae</taxon>
        <taxon>Eurotiales</taxon>
        <taxon>Aspergillaceae</taxon>
        <taxon>Aspergillus</taxon>
    </lineage>
</organism>
<dbReference type="EMBL" id="KZ825114">
    <property type="protein sequence ID" value="PYI21825.1"/>
    <property type="molecule type" value="Genomic_DNA"/>
</dbReference>
<protein>
    <submittedName>
        <fullName evidence="1">Uncharacterized protein</fullName>
    </submittedName>
</protein>
<name>A0A2V5HBS3_ASPV1</name>
<reference evidence="1 2" key="1">
    <citation type="submission" date="2018-02" db="EMBL/GenBank/DDBJ databases">
        <title>The genomes of Aspergillus section Nigri reveals drivers in fungal speciation.</title>
        <authorList>
            <consortium name="DOE Joint Genome Institute"/>
            <person name="Vesth T.C."/>
            <person name="Nybo J."/>
            <person name="Theobald S."/>
            <person name="Brandl J."/>
            <person name="Frisvad J.C."/>
            <person name="Nielsen K.F."/>
            <person name="Lyhne E.K."/>
            <person name="Kogle M.E."/>
            <person name="Kuo A."/>
            <person name="Riley R."/>
            <person name="Clum A."/>
            <person name="Nolan M."/>
            <person name="Lipzen A."/>
            <person name="Salamov A."/>
            <person name="Henrissat B."/>
            <person name="Wiebenga A."/>
            <person name="De vries R.P."/>
            <person name="Grigoriev I.V."/>
            <person name="Mortensen U.H."/>
            <person name="Andersen M.R."/>
            <person name="Baker S.E."/>
        </authorList>
    </citation>
    <scope>NUCLEOTIDE SEQUENCE [LARGE SCALE GENOMIC DNA]</scope>
    <source>
        <strain evidence="1 2">CBS 115571</strain>
    </source>
</reference>
<sequence length="113" mass="12179">MSPDDWLPLPGGQLTRRLVSRTAGMKCWGMALAVAFSAMLWEMGCSVPFCHRNSSTSSALQSMVIEVLNGNFPSCLSLVLTTTGIDCACKLGVFRPTDPQYSASILHQKITPA</sequence>
<proteinExistence type="predicted"/>
<gene>
    <name evidence="1" type="ORF">BO99DRAFT_51226</name>
</gene>
<evidence type="ECO:0000313" key="2">
    <source>
        <dbReference type="Proteomes" id="UP000249829"/>
    </source>
</evidence>
<accession>A0A2V5HBS3</accession>
<evidence type="ECO:0000313" key="1">
    <source>
        <dbReference type="EMBL" id="PYI21825.1"/>
    </source>
</evidence>
<keyword evidence="2" id="KW-1185">Reference proteome</keyword>
<dbReference type="AlphaFoldDB" id="A0A2V5HBS3"/>